<protein>
    <recommendedName>
        <fullName evidence="4">Secreted protein</fullName>
    </recommendedName>
</protein>
<proteinExistence type="predicted"/>
<sequence>MHTIRRACVLVAAHSLLLLLPALPSETLRLDRRRSCCLKSEAGFVQLGSWESCLRTEQMSLGVDLTLMKRKARLSGSRVSAKSPYWVQSGEAQG</sequence>
<dbReference type="AlphaFoldDB" id="A0AAV7MNI9"/>
<keyword evidence="3" id="KW-1185">Reference proteome</keyword>
<keyword evidence="1" id="KW-0732">Signal</keyword>
<feature type="signal peptide" evidence="1">
    <location>
        <begin position="1"/>
        <end position="24"/>
    </location>
</feature>
<dbReference type="EMBL" id="JANPWB010000014">
    <property type="protein sequence ID" value="KAJ1101795.1"/>
    <property type="molecule type" value="Genomic_DNA"/>
</dbReference>
<dbReference type="Proteomes" id="UP001066276">
    <property type="component" value="Chromosome 10"/>
</dbReference>
<name>A0AAV7MNI9_PLEWA</name>
<feature type="chain" id="PRO_5043608397" description="Secreted protein" evidence="1">
    <location>
        <begin position="25"/>
        <end position="94"/>
    </location>
</feature>
<accession>A0AAV7MNI9</accession>
<comment type="caution">
    <text evidence="2">The sequence shown here is derived from an EMBL/GenBank/DDBJ whole genome shotgun (WGS) entry which is preliminary data.</text>
</comment>
<evidence type="ECO:0000256" key="1">
    <source>
        <dbReference type="SAM" id="SignalP"/>
    </source>
</evidence>
<evidence type="ECO:0008006" key="4">
    <source>
        <dbReference type="Google" id="ProtNLM"/>
    </source>
</evidence>
<evidence type="ECO:0000313" key="2">
    <source>
        <dbReference type="EMBL" id="KAJ1101795.1"/>
    </source>
</evidence>
<organism evidence="2 3">
    <name type="scientific">Pleurodeles waltl</name>
    <name type="common">Iberian ribbed newt</name>
    <dbReference type="NCBI Taxonomy" id="8319"/>
    <lineage>
        <taxon>Eukaryota</taxon>
        <taxon>Metazoa</taxon>
        <taxon>Chordata</taxon>
        <taxon>Craniata</taxon>
        <taxon>Vertebrata</taxon>
        <taxon>Euteleostomi</taxon>
        <taxon>Amphibia</taxon>
        <taxon>Batrachia</taxon>
        <taxon>Caudata</taxon>
        <taxon>Salamandroidea</taxon>
        <taxon>Salamandridae</taxon>
        <taxon>Pleurodelinae</taxon>
        <taxon>Pleurodeles</taxon>
    </lineage>
</organism>
<reference evidence="2" key="1">
    <citation type="journal article" date="2022" name="bioRxiv">
        <title>Sequencing and chromosome-scale assembly of the giantPleurodeles waltlgenome.</title>
        <authorList>
            <person name="Brown T."/>
            <person name="Elewa A."/>
            <person name="Iarovenko S."/>
            <person name="Subramanian E."/>
            <person name="Araus A.J."/>
            <person name="Petzold A."/>
            <person name="Susuki M."/>
            <person name="Suzuki K.-i.T."/>
            <person name="Hayashi T."/>
            <person name="Toyoda A."/>
            <person name="Oliveira C."/>
            <person name="Osipova E."/>
            <person name="Leigh N.D."/>
            <person name="Simon A."/>
            <person name="Yun M.H."/>
        </authorList>
    </citation>
    <scope>NUCLEOTIDE SEQUENCE</scope>
    <source>
        <strain evidence="2">20211129_DDA</strain>
        <tissue evidence="2">Liver</tissue>
    </source>
</reference>
<gene>
    <name evidence="2" type="ORF">NDU88_006859</name>
</gene>
<evidence type="ECO:0000313" key="3">
    <source>
        <dbReference type="Proteomes" id="UP001066276"/>
    </source>
</evidence>